<dbReference type="Proteomes" id="UP000262954">
    <property type="component" value="Unassembled WGS sequence"/>
</dbReference>
<proteinExistence type="predicted"/>
<reference evidence="1 2" key="1">
    <citation type="journal article" date="2018" name="Nat. Biotechnol.">
        <title>A standardized bacterial taxonomy based on genome phylogeny substantially revises the tree of life.</title>
        <authorList>
            <person name="Parks D.H."/>
            <person name="Chuvochina M."/>
            <person name="Waite D.W."/>
            <person name="Rinke C."/>
            <person name="Skarshewski A."/>
            <person name="Chaumeil P.A."/>
            <person name="Hugenholtz P."/>
        </authorList>
    </citation>
    <scope>NUCLEOTIDE SEQUENCE [LARGE SCALE GENOMIC DNA]</scope>
    <source>
        <strain evidence="1">UBA11482</strain>
    </source>
</reference>
<evidence type="ECO:0000313" key="1">
    <source>
        <dbReference type="EMBL" id="HBJ09388.1"/>
    </source>
</evidence>
<gene>
    <name evidence="1" type="ORF">DDY73_10345</name>
</gene>
<dbReference type="AlphaFoldDB" id="A0A354M4E9"/>
<name>A0A354M4E9_9BACT</name>
<dbReference type="EMBL" id="DNWC01000136">
    <property type="protein sequence ID" value="HBJ09388.1"/>
    <property type="molecule type" value="Genomic_DNA"/>
</dbReference>
<accession>A0A354M4E9</accession>
<protein>
    <submittedName>
        <fullName evidence="1">Uncharacterized protein</fullName>
    </submittedName>
</protein>
<organism evidence="1 2">
    <name type="scientific">Coprobacter fastidiosus</name>
    <dbReference type="NCBI Taxonomy" id="1099853"/>
    <lineage>
        <taxon>Bacteria</taxon>
        <taxon>Pseudomonadati</taxon>
        <taxon>Bacteroidota</taxon>
        <taxon>Bacteroidia</taxon>
        <taxon>Bacteroidales</taxon>
        <taxon>Barnesiellaceae</taxon>
        <taxon>Coprobacter</taxon>
    </lineage>
</organism>
<sequence>MSTNISTTSSILATQGVSSKTVSTAVNSITKGMGTAGVNTTKSMVKIETAATTTSEVSIKTAEDKFKTKK</sequence>
<evidence type="ECO:0000313" key="2">
    <source>
        <dbReference type="Proteomes" id="UP000262954"/>
    </source>
</evidence>
<comment type="caution">
    <text evidence="1">The sequence shown here is derived from an EMBL/GenBank/DDBJ whole genome shotgun (WGS) entry which is preliminary data.</text>
</comment>